<accession>A0A7I7QN79</accession>
<proteinExistence type="predicted"/>
<name>A0A7I7QN79_9MYCO</name>
<dbReference type="KEGG" id="msei:MSEDJ_18770"/>
<dbReference type="SUPFAM" id="SSF56219">
    <property type="entry name" value="DNase I-like"/>
    <property type="match status" value="1"/>
</dbReference>
<evidence type="ECO:0000313" key="3">
    <source>
        <dbReference type="EMBL" id="BBY27781.1"/>
    </source>
</evidence>
<dbReference type="InterPro" id="IPR036691">
    <property type="entry name" value="Endo/exonu/phosph_ase_sf"/>
</dbReference>
<dbReference type="GO" id="GO:0003824">
    <property type="term" value="F:catalytic activity"/>
    <property type="evidence" value="ECO:0007669"/>
    <property type="project" value="InterPro"/>
</dbReference>
<feature type="transmembrane region" description="Helical" evidence="1">
    <location>
        <begin position="33"/>
        <end position="57"/>
    </location>
</feature>
<dbReference type="Proteomes" id="UP000467193">
    <property type="component" value="Chromosome"/>
</dbReference>
<sequence>MVFRWIGTVLGAGALVAACLGLAVRYLPVTDHVMVILTSASPYLMLAAPVAVVLLALSRRWVPVVLAVVAMLVVVAVRIPLYTGPETRQAQTTPVRVMTANLGMGRADARATAATARDLADVLVVQEMTPEAQAGLSATGVDRDFPYRVVDPRDVASGIGVWSRHPIVESAPVDGYAMPMLEVRLRVPGVAFDPTVLAVHLAAPWPAPIDAWRRDVERLPATLRTLALDAGSGAVIVAGDLNATVDMLPFRRLLDNGYRDAAEQAGAGMSRTFPGQRRVPPPLLGIDHVLVRLSSASSLQRVPLPGSDHMGLVVGVDVPLNPTVS</sequence>
<evidence type="ECO:0000256" key="1">
    <source>
        <dbReference type="SAM" id="Phobius"/>
    </source>
</evidence>
<dbReference type="EMBL" id="AP022588">
    <property type="protein sequence ID" value="BBY27781.1"/>
    <property type="molecule type" value="Genomic_DNA"/>
</dbReference>
<feature type="transmembrane region" description="Helical" evidence="1">
    <location>
        <begin position="64"/>
        <end position="82"/>
    </location>
</feature>
<evidence type="ECO:0000313" key="4">
    <source>
        <dbReference type="Proteomes" id="UP000467193"/>
    </source>
</evidence>
<keyword evidence="1" id="KW-0812">Transmembrane</keyword>
<protein>
    <recommendedName>
        <fullName evidence="2">Endonuclease/exonuclease/phosphatase domain-containing protein</fullName>
    </recommendedName>
</protein>
<feature type="domain" description="Endonuclease/exonuclease/phosphatase" evidence="2">
    <location>
        <begin position="98"/>
        <end position="309"/>
    </location>
</feature>
<gene>
    <name evidence="3" type="ORF">MSEDJ_18770</name>
</gene>
<dbReference type="AlphaFoldDB" id="A0A7I7QN79"/>
<dbReference type="Pfam" id="PF03372">
    <property type="entry name" value="Exo_endo_phos"/>
    <property type="match status" value="1"/>
</dbReference>
<reference evidence="3 4" key="1">
    <citation type="journal article" date="2019" name="Emerg. Microbes Infect.">
        <title>Comprehensive subspecies identification of 175 nontuberculous mycobacteria species based on 7547 genomic profiles.</title>
        <authorList>
            <person name="Matsumoto Y."/>
            <person name="Kinjo T."/>
            <person name="Motooka D."/>
            <person name="Nabeya D."/>
            <person name="Jung N."/>
            <person name="Uechi K."/>
            <person name="Horii T."/>
            <person name="Iida T."/>
            <person name="Fujita J."/>
            <person name="Nakamura S."/>
        </authorList>
    </citation>
    <scope>NUCLEOTIDE SEQUENCE [LARGE SCALE GENOMIC DNA]</scope>
    <source>
        <strain evidence="3 4">JCM 17899</strain>
    </source>
</reference>
<dbReference type="RefSeq" id="WP_308206591.1">
    <property type="nucleotide sequence ID" value="NZ_AP022588.1"/>
</dbReference>
<dbReference type="PROSITE" id="PS51257">
    <property type="entry name" value="PROKAR_LIPOPROTEIN"/>
    <property type="match status" value="1"/>
</dbReference>
<organism evidence="3 4">
    <name type="scientific">Mycolicibacterium sediminis</name>
    <dbReference type="NCBI Taxonomy" id="1286180"/>
    <lineage>
        <taxon>Bacteria</taxon>
        <taxon>Bacillati</taxon>
        <taxon>Actinomycetota</taxon>
        <taxon>Actinomycetes</taxon>
        <taxon>Mycobacteriales</taxon>
        <taxon>Mycobacteriaceae</taxon>
        <taxon>Mycolicibacterium</taxon>
    </lineage>
</organism>
<evidence type="ECO:0000259" key="2">
    <source>
        <dbReference type="Pfam" id="PF03372"/>
    </source>
</evidence>
<keyword evidence="1" id="KW-0472">Membrane</keyword>
<keyword evidence="1" id="KW-1133">Transmembrane helix</keyword>
<dbReference type="InterPro" id="IPR005135">
    <property type="entry name" value="Endo/exonuclease/phosphatase"/>
</dbReference>
<keyword evidence="4" id="KW-1185">Reference proteome</keyword>
<dbReference type="Gene3D" id="3.60.10.10">
    <property type="entry name" value="Endonuclease/exonuclease/phosphatase"/>
    <property type="match status" value="1"/>
</dbReference>